<protein>
    <submittedName>
        <fullName evidence="3">Putative pyrroloquinoline-quinone binding quinoprotein</fullName>
    </submittedName>
</protein>
<keyword evidence="4" id="KW-1185">Reference proteome</keyword>
<evidence type="ECO:0000259" key="2">
    <source>
        <dbReference type="Pfam" id="PF13360"/>
    </source>
</evidence>
<dbReference type="InterPro" id="IPR011047">
    <property type="entry name" value="Quinoprotein_ADH-like_sf"/>
</dbReference>
<comment type="caution">
    <text evidence="3">The sequence shown here is derived from an EMBL/GenBank/DDBJ whole genome shotgun (WGS) entry which is preliminary data.</text>
</comment>
<keyword evidence="1" id="KW-0732">Signal</keyword>
<evidence type="ECO:0000313" key="4">
    <source>
        <dbReference type="Proteomes" id="UP000317893"/>
    </source>
</evidence>
<proteinExistence type="predicted"/>
<feature type="domain" description="Pyrrolo-quinoline quinone repeat" evidence="2">
    <location>
        <begin position="83"/>
        <end position="203"/>
    </location>
</feature>
<dbReference type="InterPro" id="IPR015943">
    <property type="entry name" value="WD40/YVTN_repeat-like_dom_sf"/>
</dbReference>
<dbReference type="SMART" id="SM00564">
    <property type="entry name" value="PQQ"/>
    <property type="match status" value="3"/>
</dbReference>
<organism evidence="3 4">
    <name type="scientific">Lapillicoccus jejuensis</name>
    <dbReference type="NCBI Taxonomy" id="402171"/>
    <lineage>
        <taxon>Bacteria</taxon>
        <taxon>Bacillati</taxon>
        <taxon>Actinomycetota</taxon>
        <taxon>Actinomycetes</taxon>
        <taxon>Micrococcales</taxon>
        <taxon>Intrasporangiaceae</taxon>
        <taxon>Lapillicoccus</taxon>
    </lineage>
</organism>
<dbReference type="InterPro" id="IPR018391">
    <property type="entry name" value="PQQ_b-propeller_rpt"/>
</dbReference>
<evidence type="ECO:0000256" key="1">
    <source>
        <dbReference type="SAM" id="SignalP"/>
    </source>
</evidence>
<sequence length="413" mass="42169">MKTQRHLRKAGRAGVAVTAVLAAAVALALGPGPASASPAGAPPPAPDVVTGAGDWLTARGSDLRLGQARGAGALTRATVASLRTVWTAPVVTPPFSEVVVQGGAVYTNTLEGTLVRLRTSDGSVVWRQDAGTIGVTPALDHGVVYTSGSTVRAFRASDGTLLWSVKPPTTMNGGGGIGVRGDTLAVGRGGLLVLLDKADGATQRVTNVLGDDPDSYGYGTPAIDPRGVAWYAYKWLGSLPVPPTVERPFRAPRHSGNGSTTPMVLGDRVLVAATSVGLTSYDLATGTKTVLDPTADGRHRDLATDGTLVFDVTSSRADGQALTARRATDGSVVWRRPGAVTSPLVLGDLVVVGEDRAGIAMYDTATGALVHRIPGTARGAYPVVANGRLYLGYASGTVPTDTVPPVTAFALPG</sequence>
<dbReference type="SUPFAM" id="SSF50998">
    <property type="entry name" value="Quinoprotein alcohol dehydrogenase-like"/>
    <property type="match status" value="2"/>
</dbReference>
<dbReference type="EMBL" id="VFMN01000001">
    <property type="protein sequence ID" value="TQJ08678.1"/>
    <property type="molecule type" value="Genomic_DNA"/>
</dbReference>
<dbReference type="Pfam" id="PF13360">
    <property type="entry name" value="PQQ_2"/>
    <property type="match status" value="2"/>
</dbReference>
<evidence type="ECO:0000313" key="3">
    <source>
        <dbReference type="EMBL" id="TQJ08678.1"/>
    </source>
</evidence>
<feature type="signal peptide" evidence="1">
    <location>
        <begin position="1"/>
        <end position="36"/>
    </location>
</feature>
<gene>
    <name evidence="3" type="ORF">FB458_1769</name>
</gene>
<dbReference type="Proteomes" id="UP000317893">
    <property type="component" value="Unassembled WGS sequence"/>
</dbReference>
<dbReference type="AlphaFoldDB" id="A0A542E025"/>
<dbReference type="InterPro" id="IPR002372">
    <property type="entry name" value="PQQ_rpt_dom"/>
</dbReference>
<feature type="chain" id="PRO_5021718205" evidence="1">
    <location>
        <begin position="37"/>
        <end position="413"/>
    </location>
</feature>
<feature type="domain" description="Pyrrolo-quinoline quinone repeat" evidence="2">
    <location>
        <begin position="255"/>
        <end position="335"/>
    </location>
</feature>
<dbReference type="RefSeq" id="WP_170185609.1">
    <property type="nucleotide sequence ID" value="NZ_BAAAPR010000004.1"/>
</dbReference>
<dbReference type="PANTHER" id="PTHR34512:SF30">
    <property type="entry name" value="OUTER MEMBRANE PROTEIN ASSEMBLY FACTOR BAMB"/>
    <property type="match status" value="1"/>
</dbReference>
<name>A0A542E025_9MICO</name>
<reference evidence="3 4" key="1">
    <citation type="submission" date="2019-06" db="EMBL/GenBank/DDBJ databases">
        <title>Sequencing the genomes of 1000 actinobacteria strains.</title>
        <authorList>
            <person name="Klenk H.-P."/>
        </authorList>
    </citation>
    <scope>NUCLEOTIDE SEQUENCE [LARGE SCALE GENOMIC DNA]</scope>
    <source>
        <strain evidence="3 4">DSM 18607</strain>
    </source>
</reference>
<dbReference type="Gene3D" id="2.130.10.10">
    <property type="entry name" value="YVTN repeat-like/Quinoprotein amine dehydrogenase"/>
    <property type="match status" value="2"/>
</dbReference>
<accession>A0A542E025</accession>
<dbReference type="PANTHER" id="PTHR34512">
    <property type="entry name" value="CELL SURFACE PROTEIN"/>
    <property type="match status" value="1"/>
</dbReference>